<evidence type="ECO:0000313" key="6">
    <source>
        <dbReference type="Proteomes" id="UP000294830"/>
    </source>
</evidence>
<reference evidence="5 6" key="1">
    <citation type="submission" date="2019-03" db="EMBL/GenBank/DDBJ databases">
        <title>Genomic Encyclopedia of Archaeal and Bacterial Type Strains, Phase II (KMG-II): from individual species to whole genera.</title>
        <authorList>
            <person name="Goeker M."/>
        </authorList>
    </citation>
    <scope>NUCLEOTIDE SEQUENCE [LARGE SCALE GENOMIC DNA]</scope>
    <source>
        <strain evidence="5 6">RL-C</strain>
    </source>
</reference>
<dbReference type="GO" id="GO:0016746">
    <property type="term" value="F:acyltransferase activity"/>
    <property type="evidence" value="ECO:0007669"/>
    <property type="project" value="UniProtKB-KW"/>
</dbReference>
<dbReference type="PANTHER" id="PTHR43356:SF2">
    <property type="entry name" value="PHOSPHATE ACETYLTRANSFERASE"/>
    <property type="match status" value="1"/>
</dbReference>
<name>A0A4V2RNP9_9BACT</name>
<dbReference type="InterPro" id="IPR012147">
    <property type="entry name" value="P_Ac_Bu_trans"/>
</dbReference>
<gene>
    <name evidence="5" type="ORF">CLV25_11388</name>
</gene>
<comment type="similarity">
    <text evidence="1">Belongs to the phosphate acetyltransferase and butyryltransferase family.</text>
</comment>
<sequence>MTPIKSLDELISTLKSTGKKSRVAVVLAEDENTLGAVNEATDLGLIEAFMIGDEHKIVEKLRQEGVDPSKFTIINIPNDAAAAKEAVRMARANEVDMVMKGLIGTDKFLKAVLDKENGLLLPGAVMTYVCALQIPAYNKLLFISDPAVIPFPTLQQKVAMIGYAVKMANRFGIDNPKVALISAVEKPNESIPNTLVDATICKMANRGQLPECTIDGPLDVFLACDPKSVEIKGVPTPVNGDADILIFPSIEACNSFYKGLMLFADGELGGFIQGTSKPVIMMSRSESAKSKLYCIATASLMAN</sequence>
<dbReference type="EMBL" id="SLWB01000013">
    <property type="protein sequence ID" value="TCN64560.1"/>
    <property type="molecule type" value="Genomic_DNA"/>
</dbReference>
<organism evidence="5 6">
    <name type="scientific">Acetobacteroides hydrogenigenes</name>
    <dbReference type="NCBI Taxonomy" id="979970"/>
    <lineage>
        <taxon>Bacteria</taxon>
        <taxon>Pseudomonadati</taxon>
        <taxon>Bacteroidota</taxon>
        <taxon>Bacteroidia</taxon>
        <taxon>Bacteroidales</taxon>
        <taxon>Rikenellaceae</taxon>
        <taxon>Acetobacteroides</taxon>
    </lineage>
</organism>
<evidence type="ECO:0000256" key="3">
    <source>
        <dbReference type="ARBA" id="ARBA00023315"/>
    </source>
</evidence>
<dbReference type="InterPro" id="IPR002505">
    <property type="entry name" value="PTA_PTB"/>
</dbReference>
<dbReference type="Pfam" id="PF01515">
    <property type="entry name" value="PTA_PTB"/>
    <property type="match status" value="1"/>
</dbReference>
<comment type="caution">
    <text evidence="5">The sequence shown here is derived from an EMBL/GenBank/DDBJ whole genome shotgun (WGS) entry which is preliminary data.</text>
</comment>
<dbReference type="AlphaFoldDB" id="A0A4V2RNP9"/>
<proteinExistence type="inferred from homology"/>
<evidence type="ECO:0000256" key="2">
    <source>
        <dbReference type="ARBA" id="ARBA00022679"/>
    </source>
</evidence>
<feature type="domain" description="Phosphate acetyl/butaryl transferase" evidence="4">
    <location>
        <begin position="85"/>
        <end position="297"/>
    </location>
</feature>
<evidence type="ECO:0000259" key="4">
    <source>
        <dbReference type="Pfam" id="PF01515"/>
    </source>
</evidence>
<accession>A0A4V2RNP9</accession>
<dbReference type="Gene3D" id="3.40.718.10">
    <property type="entry name" value="Isopropylmalate Dehydrogenase"/>
    <property type="match status" value="1"/>
</dbReference>
<evidence type="ECO:0000256" key="1">
    <source>
        <dbReference type="ARBA" id="ARBA00005656"/>
    </source>
</evidence>
<dbReference type="SUPFAM" id="SSF53659">
    <property type="entry name" value="Isocitrate/Isopropylmalate dehydrogenase-like"/>
    <property type="match status" value="1"/>
</dbReference>
<dbReference type="PIRSF" id="PIRSF000428">
    <property type="entry name" value="P_Ac_trans"/>
    <property type="match status" value="1"/>
</dbReference>
<dbReference type="OrthoDB" id="9774179at2"/>
<keyword evidence="2 5" id="KW-0808">Transferase</keyword>
<dbReference type="PANTHER" id="PTHR43356">
    <property type="entry name" value="PHOSPHATE ACETYLTRANSFERASE"/>
    <property type="match status" value="1"/>
</dbReference>
<dbReference type="Proteomes" id="UP000294830">
    <property type="component" value="Unassembled WGS sequence"/>
</dbReference>
<protein>
    <submittedName>
        <fullName evidence="5">Phosphate butyryltransferase</fullName>
    </submittedName>
</protein>
<dbReference type="RefSeq" id="WP_131839980.1">
    <property type="nucleotide sequence ID" value="NZ_SLWB01000013.1"/>
</dbReference>
<keyword evidence="6" id="KW-1185">Reference proteome</keyword>
<evidence type="ECO:0000313" key="5">
    <source>
        <dbReference type="EMBL" id="TCN64560.1"/>
    </source>
</evidence>
<keyword evidence="3" id="KW-0012">Acyltransferase</keyword>
<dbReference type="InterPro" id="IPR050500">
    <property type="entry name" value="Phos_Acetyltrans/Butyryltrans"/>
</dbReference>